<feature type="transmembrane region" description="Helical" evidence="7">
    <location>
        <begin position="93"/>
        <end position="112"/>
    </location>
</feature>
<dbReference type="Proteomes" id="UP000261520">
    <property type="component" value="Unplaced"/>
</dbReference>
<evidence type="ECO:0000256" key="1">
    <source>
        <dbReference type="ARBA" id="ARBA00004141"/>
    </source>
</evidence>
<evidence type="ECO:0000256" key="2">
    <source>
        <dbReference type="ARBA" id="ARBA00006528"/>
    </source>
</evidence>
<dbReference type="InterPro" id="IPR004710">
    <property type="entry name" value="Bilac:Na_transpt"/>
</dbReference>
<feature type="transmembrane region" description="Helical" evidence="7">
    <location>
        <begin position="188"/>
        <end position="207"/>
    </location>
</feature>
<keyword evidence="9" id="KW-1185">Reference proteome</keyword>
<proteinExistence type="inferred from homology"/>
<dbReference type="STRING" id="409849.ENSPMGP00000026811"/>
<keyword evidence="5 7" id="KW-1133">Transmembrane helix</keyword>
<dbReference type="Gene3D" id="1.20.1530.20">
    <property type="match status" value="1"/>
</dbReference>
<accession>A0A3B4BE58</accession>
<evidence type="ECO:0000256" key="6">
    <source>
        <dbReference type="ARBA" id="ARBA00023136"/>
    </source>
</evidence>
<dbReference type="GO" id="GO:0016020">
    <property type="term" value="C:membrane"/>
    <property type="evidence" value="ECO:0007669"/>
    <property type="project" value="UniProtKB-SubCell"/>
</dbReference>
<comment type="subcellular location">
    <subcellularLocation>
        <location evidence="1">Membrane</location>
        <topology evidence="1">Multi-pass membrane protein</topology>
    </subcellularLocation>
</comment>
<reference evidence="8" key="1">
    <citation type="submission" date="2025-08" db="UniProtKB">
        <authorList>
            <consortium name="Ensembl"/>
        </authorList>
    </citation>
    <scope>IDENTIFICATION</scope>
</reference>
<reference evidence="8" key="2">
    <citation type="submission" date="2025-09" db="UniProtKB">
        <authorList>
            <consortium name="Ensembl"/>
        </authorList>
    </citation>
    <scope>IDENTIFICATION</scope>
</reference>
<keyword evidence="4" id="KW-0813">Transport</keyword>
<evidence type="ECO:0000256" key="3">
    <source>
        <dbReference type="ARBA" id="ARBA00022692"/>
    </source>
</evidence>
<feature type="transmembrane region" description="Helical" evidence="7">
    <location>
        <begin position="33"/>
        <end position="53"/>
    </location>
</feature>
<feature type="transmembrane region" description="Helical" evidence="7">
    <location>
        <begin position="227"/>
        <end position="248"/>
    </location>
</feature>
<dbReference type="PANTHER" id="PTHR10361">
    <property type="entry name" value="SODIUM-BILE ACID COTRANSPORTER"/>
    <property type="match status" value="1"/>
</dbReference>
<evidence type="ECO:0000313" key="8">
    <source>
        <dbReference type="Ensembl" id="ENSPMGP00000026811.1"/>
    </source>
</evidence>
<evidence type="ECO:0000256" key="7">
    <source>
        <dbReference type="SAM" id="Phobius"/>
    </source>
</evidence>
<dbReference type="AlphaFoldDB" id="A0A3B4BE58"/>
<keyword evidence="6 7" id="KW-0472">Membrane</keyword>
<feature type="transmembrane region" description="Helical" evidence="7">
    <location>
        <begin position="161"/>
        <end position="181"/>
    </location>
</feature>
<dbReference type="GO" id="GO:0008508">
    <property type="term" value="F:bile acid:sodium symporter activity"/>
    <property type="evidence" value="ECO:0007669"/>
    <property type="project" value="TreeGrafter"/>
</dbReference>
<organism evidence="8 9">
    <name type="scientific">Periophthalmus magnuspinnatus</name>
    <dbReference type="NCBI Taxonomy" id="409849"/>
    <lineage>
        <taxon>Eukaryota</taxon>
        <taxon>Metazoa</taxon>
        <taxon>Chordata</taxon>
        <taxon>Craniata</taxon>
        <taxon>Vertebrata</taxon>
        <taxon>Euteleostomi</taxon>
        <taxon>Actinopterygii</taxon>
        <taxon>Neopterygii</taxon>
        <taxon>Teleostei</taxon>
        <taxon>Neoteleostei</taxon>
        <taxon>Acanthomorphata</taxon>
        <taxon>Gobiaria</taxon>
        <taxon>Gobiiformes</taxon>
        <taxon>Gobioidei</taxon>
        <taxon>Gobiidae</taxon>
        <taxon>Oxudercinae</taxon>
        <taxon>Periophthalmus</taxon>
    </lineage>
</organism>
<evidence type="ECO:0000256" key="5">
    <source>
        <dbReference type="ARBA" id="ARBA00022989"/>
    </source>
</evidence>
<sequence length="351" mass="38737">MANLSVVDMLRNNSLNGMIDINESSKMSRIGNFIMIGTMFLTMLSLGCTMEIAKIKGHIVKPKGVGIAIVSQYGIMPLTAFCLAKVFQLPEMAAVVVLICGCSPGGLLSNVMSLALRGDMNLSIVMTSCSTVLAFGMMPLLLFLYCQGFEGLQEAVPYKDIALSLLSILIPCGIGILLNHYRPQYSNIITKVGLIISTICFVVVTTLTVLDEGEKVLTVVSPSMMTIAFLMPMIGYTLGYLFSFLFRLSQPECRTVSMETGCQNGPLCMALVKVAFPPQFGPLFLYPLIYVFSQLCDATLLVLLFRSHQCWQQHKNKKGEEFITPKLLKNIYREQGHLSIVLTCNLALWRH</sequence>
<protein>
    <submittedName>
        <fullName evidence="8">Uncharacterized protein</fullName>
    </submittedName>
</protein>
<comment type="similarity">
    <text evidence="2">Belongs to the bile acid:sodium symporter (BASS) (TC 2.A.28) family.</text>
</comment>
<dbReference type="Pfam" id="PF01758">
    <property type="entry name" value="SBF"/>
    <property type="match status" value="1"/>
</dbReference>
<dbReference type="InterPro" id="IPR002657">
    <property type="entry name" value="BilAc:Na_symport/Acr3"/>
</dbReference>
<feature type="transmembrane region" description="Helical" evidence="7">
    <location>
        <begin position="124"/>
        <end position="145"/>
    </location>
</feature>
<keyword evidence="4" id="KW-0769">Symport</keyword>
<dbReference type="PANTHER" id="PTHR10361:SF40">
    <property type="entry name" value="HEPATIC SODIUM_BILE ACID COTRANSPORTER"/>
    <property type="match status" value="1"/>
</dbReference>
<evidence type="ECO:0000313" key="9">
    <source>
        <dbReference type="Proteomes" id="UP000261520"/>
    </source>
</evidence>
<feature type="transmembrane region" description="Helical" evidence="7">
    <location>
        <begin position="65"/>
        <end position="87"/>
    </location>
</feature>
<dbReference type="Ensembl" id="ENSPMGT00000028559.1">
    <property type="protein sequence ID" value="ENSPMGP00000026811.1"/>
    <property type="gene ID" value="ENSPMGG00000021633.1"/>
</dbReference>
<keyword evidence="3 7" id="KW-0812">Transmembrane</keyword>
<name>A0A3B4BE58_9GOBI</name>
<dbReference type="InterPro" id="IPR038770">
    <property type="entry name" value="Na+/solute_symporter_sf"/>
</dbReference>
<evidence type="ECO:0000256" key="4">
    <source>
        <dbReference type="ARBA" id="ARBA00022847"/>
    </source>
</evidence>